<dbReference type="Gene3D" id="3.30.70.270">
    <property type="match status" value="1"/>
</dbReference>
<dbReference type="GO" id="GO:0052621">
    <property type="term" value="F:diguanylate cyclase activity"/>
    <property type="evidence" value="ECO:0007669"/>
    <property type="project" value="UniProtKB-EC"/>
</dbReference>
<dbReference type="GO" id="GO:0005886">
    <property type="term" value="C:plasma membrane"/>
    <property type="evidence" value="ECO:0007669"/>
    <property type="project" value="TreeGrafter"/>
</dbReference>
<feature type="domain" description="Response regulatory" evidence="5">
    <location>
        <begin position="11"/>
        <end position="126"/>
    </location>
</feature>
<comment type="catalytic activity">
    <reaction evidence="3">
        <text>2 GTP = 3',3'-c-di-GMP + 2 diphosphate</text>
        <dbReference type="Rhea" id="RHEA:24898"/>
        <dbReference type="ChEBI" id="CHEBI:33019"/>
        <dbReference type="ChEBI" id="CHEBI:37565"/>
        <dbReference type="ChEBI" id="CHEBI:58805"/>
        <dbReference type="EC" id="2.7.7.65"/>
    </reaction>
</comment>
<dbReference type="OrthoDB" id="9812260at2"/>
<gene>
    <name evidence="7" type="ORF">AL544_001380</name>
</gene>
<accession>A0A2J9VIS8</accession>
<dbReference type="PROSITE" id="PS50887">
    <property type="entry name" value="GGDEF"/>
    <property type="match status" value="1"/>
</dbReference>
<proteinExistence type="predicted"/>
<dbReference type="InterPro" id="IPR001789">
    <property type="entry name" value="Sig_transdc_resp-reg_receiver"/>
</dbReference>
<feature type="domain" description="GGDEF" evidence="6">
    <location>
        <begin position="169"/>
        <end position="310"/>
    </location>
</feature>
<name>A0A2J9VIS8_VIBMI</name>
<dbReference type="FunFam" id="3.30.70.270:FF:000001">
    <property type="entry name" value="Diguanylate cyclase domain protein"/>
    <property type="match status" value="1"/>
</dbReference>
<dbReference type="PANTHER" id="PTHR45138">
    <property type="entry name" value="REGULATORY COMPONENTS OF SENSORY TRANSDUCTION SYSTEM"/>
    <property type="match status" value="1"/>
</dbReference>
<evidence type="ECO:0000256" key="1">
    <source>
        <dbReference type="ARBA" id="ARBA00001946"/>
    </source>
</evidence>
<dbReference type="Gene3D" id="3.40.50.2300">
    <property type="match status" value="1"/>
</dbReference>
<dbReference type="EC" id="2.7.7.65" evidence="2"/>
<evidence type="ECO:0000313" key="8">
    <source>
        <dbReference type="Proteomes" id="UP000053748"/>
    </source>
</evidence>
<dbReference type="AlphaFoldDB" id="A0A2J9VIS8"/>
<dbReference type="SUPFAM" id="SSF52172">
    <property type="entry name" value="CheY-like"/>
    <property type="match status" value="1"/>
</dbReference>
<dbReference type="GO" id="GO:0043709">
    <property type="term" value="P:cell adhesion involved in single-species biofilm formation"/>
    <property type="evidence" value="ECO:0007669"/>
    <property type="project" value="TreeGrafter"/>
</dbReference>
<dbReference type="NCBIfam" id="TIGR00254">
    <property type="entry name" value="GGDEF"/>
    <property type="match status" value="1"/>
</dbReference>
<dbReference type="STRING" id="674.VM_20225"/>
<dbReference type="Pfam" id="PF00990">
    <property type="entry name" value="GGDEF"/>
    <property type="match status" value="1"/>
</dbReference>
<evidence type="ECO:0000313" key="7">
    <source>
        <dbReference type="EMBL" id="PNM63661.1"/>
    </source>
</evidence>
<keyword evidence="4" id="KW-0597">Phosphoprotein</keyword>
<dbReference type="InterPro" id="IPR011006">
    <property type="entry name" value="CheY-like_superfamily"/>
</dbReference>
<dbReference type="Proteomes" id="UP000053748">
    <property type="component" value="Unassembled WGS sequence"/>
</dbReference>
<evidence type="ECO:0000256" key="2">
    <source>
        <dbReference type="ARBA" id="ARBA00012528"/>
    </source>
</evidence>
<dbReference type="SMART" id="SM00448">
    <property type="entry name" value="REC"/>
    <property type="match status" value="1"/>
</dbReference>
<dbReference type="InterPro" id="IPR043128">
    <property type="entry name" value="Rev_trsase/Diguanyl_cyclase"/>
</dbReference>
<dbReference type="RefSeq" id="WP_001006496.1">
    <property type="nucleotide sequence ID" value="NZ_CAWMSS010000002.1"/>
</dbReference>
<comment type="caution">
    <text evidence="7">The sequence shown here is derived from an EMBL/GenBank/DDBJ whole genome shotgun (WGS) entry which is preliminary data.</text>
</comment>
<feature type="modified residue" description="4-aspartylphosphate" evidence="4">
    <location>
        <position position="59"/>
    </location>
</feature>
<comment type="cofactor">
    <cofactor evidence="1">
        <name>Mg(2+)</name>
        <dbReference type="ChEBI" id="CHEBI:18420"/>
    </cofactor>
</comment>
<dbReference type="SUPFAM" id="SSF55073">
    <property type="entry name" value="Nucleotide cyclase"/>
    <property type="match status" value="1"/>
</dbReference>
<dbReference type="Pfam" id="PF00072">
    <property type="entry name" value="Response_reg"/>
    <property type="match status" value="1"/>
</dbReference>
<keyword evidence="8" id="KW-1185">Reference proteome</keyword>
<dbReference type="InterPro" id="IPR029787">
    <property type="entry name" value="Nucleotide_cyclase"/>
</dbReference>
<dbReference type="InterPro" id="IPR000160">
    <property type="entry name" value="GGDEF_dom"/>
</dbReference>
<organism evidence="7 8">
    <name type="scientific">Vibrio mimicus</name>
    <dbReference type="NCBI Taxonomy" id="674"/>
    <lineage>
        <taxon>Bacteria</taxon>
        <taxon>Pseudomonadati</taxon>
        <taxon>Pseudomonadota</taxon>
        <taxon>Gammaproteobacteria</taxon>
        <taxon>Vibrionales</taxon>
        <taxon>Vibrionaceae</taxon>
        <taxon>Vibrio</taxon>
    </lineage>
</organism>
<dbReference type="SMART" id="SM00267">
    <property type="entry name" value="GGDEF"/>
    <property type="match status" value="1"/>
</dbReference>
<protein>
    <recommendedName>
        <fullName evidence="2">diguanylate cyclase</fullName>
        <ecNumber evidence="2">2.7.7.65</ecNumber>
    </recommendedName>
</protein>
<evidence type="ECO:0000256" key="3">
    <source>
        <dbReference type="ARBA" id="ARBA00034247"/>
    </source>
</evidence>
<sequence>MNEVGDTTLPDILIIDDDSTVVMSLHKVLCKIGRIRFASDAAQAFSMIEALKPDLILLDVELPDMNGLIVCAKLKSNPATQDIPVLFITSKTDTGFEEKVFDAGAADYIVKPLKPRVVAARAQTHLAYHKAIRLLDKMAHTDSLSSLANRLKFDEQLNVEFRRSRRQSEPLTVVMVDIDEFKKFNDHFGHIAGDECIRKIAHTLRSITKRPADLAARYGGEEFALILPSTEEEGAKSMVNELINAVEQLEIAHSPEAMNQCVTVSVGYTVLYPEQVDFEQLKAVDVAQTADNALYTSKRNGRNQATFEPIPTTT</sequence>
<dbReference type="GO" id="GO:0000160">
    <property type="term" value="P:phosphorelay signal transduction system"/>
    <property type="evidence" value="ECO:0007669"/>
    <property type="project" value="InterPro"/>
</dbReference>
<evidence type="ECO:0000259" key="6">
    <source>
        <dbReference type="PROSITE" id="PS50887"/>
    </source>
</evidence>
<dbReference type="InterPro" id="IPR050469">
    <property type="entry name" value="Diguanylate_Cyclase"/>
</dbReference>
<evidence type="ECO:0000259" key="5">
    <source>
        <dbReference type="PROSITE" id="PS50110"/>
    </source>
</evidence>
<dbReference type="EMBL" id="LOSJ02000001">
    <property type="protein sequence ID" value="PNM63661.1"/>
    <property type="molecule type" value="Genomic_DNA"/>
</dbReference>
<dbReference type="PROSITE" id="PS50110">
    <property type="entry name" value="RESPONSE_REGULATORY"/>
    <property type="match status" value="1"/>
</dbReference>
<dbReference type="PANTHER" id="PTHR45138:SF9">
    <property type="entry name" value="DIGUANYLATE CYCLASE DGCM-RELATED"/>
    <property type="match status" value="1"/>
</dbReference>
<reference evidence="7" key="1">
    <citation type="submission" date="2017-12" db="EMBL/GenBank/DDBJ databases">
        <title>FDA dAtabase for Regulatory Grade micrObial Sequences (FDA-ARGOS): Supporting development and validation of Infectious Disease Dx tests.</title>
        <authorList>
            <person name="Hoffmann M."/>
            <person name="Allard M."/>
            <person name="Evans P."/>
            <person name="Brown E."/>
            <person name="Tallon L.J."/>
            <person name="Sadzewicz L."/>
            <person name="Sengamalay N."/>
            <person name="Ott S."/>
            <person name="Godinez A."/>
            <person name="Nagaraj S."/>
            <person name="Vavikolanu K."/>
            <person name="Aluvathingal J."/>
            <person name="Nadendla S."/>
            <person name="Hobson J."/>
            <person name="Sichtig H."/>
        </authorList>
    </citation>
    <scope>NUCLEOTIDE SEQUENCE [LARGE SCALE GENOMIC DNA]</scope>
    <source>
        <strain evidence="7">FDAARGOS_113</strain>
    </source>
</reference>
<dbReference type="CDD" id="cd01949">
    <property type="entry name" value="GGDEF"/>
    <property type="match status" value="1"/>
</dbReference>
<dbReference type="GO" id="GO:1902201">
    <property type="term" value="P:negative regulation of bacterial-type flagellum-dependent cell motility"/>
    <property type="evidence" value="ECO:0007669"/>
    <property type="project" value="TreeGrafter"/>
</dbReference>
<evidence type="ECO:0000256" key="4">
    <source>
        <dbReference type="PROSITE-ProRule" id="PRU00169"/>
    </source>
</evidence>